<evidence type="ECO:0000256" key="2">
    <source>
        <dbReference type="ARBA" id="ARBA00007925"/>
    </source>
</evidence>
<dbReference type="GO" id="GO:0003682">
    <property type="term" value="F:chromatin binding"/>
    <property type="evidence" value="ECO:0007669"/>
    <property type="project" value="TreeGrafter"/>
</dbReference>
<dbReference type="AlphaFoldDB" id="A0A8B7PFR7"/>
<dbReference type="GO" id="GO:0006261">
    <property type="term" value="P:DNA-templated DNA replication"/>
    <property type="evidence" value="ECO:0007669"/>
    <property type="project" value="TreeGrafter"/>
</dbReference>
<dbReference type="InterPro" id="IPR019140">
    <property type="entry name" value="MCM_complex-bd"/>
</dbReference>
<keyword evidence="5" id="KW-1185">Reference proteome</keyword>
<keyword evidence="4" id="KW-0539">Nucleus</keyword>
<evidence type="ECO:0000256" key="4">
    <source>
        <dbReference type="ARBA" id="ARBA00023242"/>
    </source>
</evidence>
<evidence type="ECO:0000313" key="5">
    <source>
        <dbReference type="Proteomes" id="UP000694843"/>
    </source>
</evidence>
<dbReference type="PANTHER" id="PTHR13489">
    <property type="entry name" value="MINI-CHROMOSOME MAINTENANCE COMPLEX-BINDING PROTEIN"/>
    <property type="match status" value="1"/>
</dbReference>
<dbReference type="PANTHER" id="PTHR13489:SF0">
    <property type="entry name" value="MINI-CHROMOSOME MAINTENANCE COMPLEX-BINDING PROTEIN"/>
    <property type="match status" value="1"/>
</dbReference>
<accession>A0A8B7PFR7</accession>
<evidence type="ECO:0000256" key="3">
    <source>
        <dbReference type="ARBA" id="ARBA00015405"/>
    </source>
</evidence>
<reference evidence="6" key="1">
    <citation type="submission" date="2025-08" db="UniProtKB">
        <authorList>
            <consortium name="RefSeq"/>
        </authorList>
    </citation>
    <scope>IDENTIFICATION</scope>
    <source>
        <tissue evidence="6">Whole organism</tissue>
    </source>
</reference>
<gene>
    <name evidence="6" type="primary">LOC108680520</name>
</gene>
<evidence type="ECO:0000256" key="1">
    <source>
        <dbReference type="ARBA" id="ARBA00004123"/>
    </source>
</evidence>
<dbReference type="OrthoDB" id="329666at2759"/>
<comment type="subcellular location">
    <subcellularLocation>
        <location evidence="1">Nucleus</location>
    </subcellularLocation>
</comment>
<dbReference type="GeneID" id="108680520"/>
<dbReference type="GO" id="GO:0005634">
    <property type="term" value="C:nucleus"/>
    <property type="evidence" value="ECO:0007669"/>
    <property type="project" value="UniProtKB-SubCell"/>
</dbReference>
<proteinExistence type="inferred from homology"/>
<dbReference type="Pfam" id="PF09739">
    <property type="entry name" value="MCM_bind"/>
    <property type="match status" value="2"/>
</dbReference>
<dbReference type="Proteomes" id="UP000694843">
    <property type="component" value="Unplaced"/>
</dbReference>
<sequence length="526" mass="59725">MSQQLEQWIKKPLEAIDILFGELQGQKGWTTKILEKVNECFHSDTLLEQVPCIPETPLHELQDGQLVRFRCQVQDQYEPEYFIGNYAARNKNGELEKHTSFYRETIDQTVEAEFDAASSENLAQRSVCYCISLPGQQPWVSQTLLSQTRNRAFNGALDVSCSSSGSCKRTLDDETDQMETDHLSATDLNEEDSCPMEDTREPAAKLPPSLVPRVHCLQHRPLAHTNPLLPVIDPLPSWSADAWGEPQFIFYFSVHKKNMDMNVHGQFPLNISGITPELASAGFTRRLYSLLQRLSTHAVMLPLTIDNLNKMPVVPKKDYSSNELRSGLLQLPRHTLLCVDETVMQAGQLDATGVRNLEQIGNVISNQQCKYDFQFHHIEMPTNINVLVLSEGKSLLPSESEVVLRPAHDDVDKAFTSVESKLTEEVLESLRKYITLARLADYRMPSHIQEFLQDEFVKARERNKEAMSPERFHSLQVLSRLLCKSCGELELTPEIWHSATVLDDKRAERITALQRPAARISAPAFR</sequence>
<comment type="similarity">
    <text evidence="2">Belongs to the MCMBP family.</text>
</comment>
<dbReference type="OMA" id="NCTELAH"/>
<dbReference type="RefSeq" id="XP_018024840.2">
    <property type="nucleotide sequence ID" value="XM_018169351.2"/>
</dbReference>
<evidence type="ECO:0000313" key="6">
    <source>
        <dbReference type="RefSeq" id="XP_018024840.2"/>
    </source>
</evidence>
<organism evidence="5 6">
    <name type="scientific">Hyalella azteca</name>
    <name type="common">Amphipod</name>
    <dbReference type="NCBI Taxonomy" id="294128"/>
    <lineage>
        <taxon>Eukaryota</taxon>
        <taxon>Metazoa</taxon>
        <taxon>Ecdysozoa</taxon>
        <taxon>Arthropoda</taxon>
        <taxon>Crustacea</taxon>
        <taxon>Multicrustacea</taxon>
        <taxon>Malacostraca</taxon>
        <taxon>Eumalacostraca</taxon>
        <taxon>Peracarida</taxon>
        <taxon>Amphipoda</taxon>
        <taxon>Senticaudata</taxon>
        <taxon>Talitrida</taxon>
        <taxon>Talitroidea</taxon>
        <taxon>Hyalellidae</taxon>
        <taxon>Hyalella</taxon>
    </lineage>
</organism>
<name>A0A8B7PFR7_HYAAZ</name>
<dbReference type="KEGG" id="hazt:108680520"/>
<protein>
    <recommendedName>
        <fullName evidence="3">Mini-chromosome maintenance complex-binding protein</fullName>
    </recommendedName>
</protein>